<reference evidence="2 3" key="1">
    <citation type="submission" date="2020-10" db="EMBL/GenBank/DDBJ databases">
        <title>Sequencing the genomes of 1000 actinobacteria strains.</title>
        <authorList>
            <person name="Klenk H.-P."/>
        </authorList>
    </citation>
    <scope>NUCLEOTIDE SEQUENCE [LARGE SCALE GENOMIC DNA]</scope>
    <source>
        <strain evidence="2 3">DSM 43173</strain>
    </source>
</reference>
<dbReference type="SUPFAM" id="SSF51695">
    <property type="entry name" value="PLC-like phosphodiesterases"/>
    <property type="match status" value="1"/>
</dbReference>
<dbReference type="InterPro" id="IPR030395">
    <property type="entry name" value="GP_PDE_dom"/>
</dbReference>
<dbReference type="InterPro" id="IPR017946">
    <property type="entry name" value="PLC-like_Pdiesterase_TIM-brl"/>
</dbReference>
<comment type="caution">
    <text evidence="2">The sequence shown here is derived from an EMBL/GenBank/DDBJ whole genome shotgun (WGS) entry which is preliminary data.</text>
</comment>
<dbReference type="EMBL" id="JADBEK010000001">
    <property type="protein sequence ID" value="MBE1584075.1"/>
    <property type="molecule type" value="Genomic_DNA"/>
</dbReference>
<dbReference type="PROSITE" id="PS50007">
    <property type="entry name" value="PIPLC_X_DOMAIN"/>
    <property type="match status" value="1"/>
</dbReference>
<feature type="domain" description="GP-PDE" evidence="1">
    <location>
        <begin position="24"/>
        <end position="245"/>
    </location>
</feature>
<dbReference type="Pfam" id="PF03009">
    <property type="entry name" value="GDPD"/>
    <property type="match status" value="1"/>
</dbReference>
<accession>A0ABR9LTT6</accession>
<organism evidence="2 3">
    <name type="scientific">Nonomuraea angiospora</name>
    <dbReference type="NCBI Taxonomy" id="46172"/>
    <lineage>
        <taxon>Bacteria</taxon>
        <taxon>Bacillati</taxon>
        <taxon>Actinomycetota</taxon>
        <taxon>Actinomycetes</taxon>
        <taxon>Streptosporangiales</taxon>
        <taxon>Streptosporangiaceae</taxon>
        <taxon>Nonomuraea</taxon>
    </lineage>
</organism>
<protein>
    <submittedName>
        <fullName evidence="2">Glycerophosphoryl diester phosphodiesterase</fullName>
        <ecNumber evidence="2">3.1.4.46</ecNumber>
    </submittedName>
</protein>
<dbReference type="Gene3D" id="3.20.20.190">
    <property type="entry name" value="Phosphatidylinositol (PI) phosphodiesterase"/>
    <property type="match status" value="1"/>
</dbReference>
<sequence>MFTLIPTSAAPADAVRAGGRCRAPGLIAHRGYPLPGSENTLASLRRALAAGARQMEIDIRFTKDHQPVLMHDATLNRSTNGNGLVATSTLARMRTLRGGDGLAPPTLAQALGVLRGRANLVLIELKSVPDEADSQALAAVYRHYRPYRWTALTSFLPGALTRVSFLPVAQGLVARTAPSPAQARGYAFVAVRHDRLSRSQVRQYHSAGVPVYAWTPNTPADWRRLAGYGVDRIITDRSAQYSSWASTICAP</sequence>
<evidence type="ECO:0000313" key="3">
    <source>
        <dbReference type="Proteomes" id="UP000633509"/>
    </source>
</evidence>
<evidence type="ECO:0000259" key="1">
    <source>
        <dbReference type="PROSITE" id="PS51704"/>
    </source>
</evidence>
<dbReference type="GO" id="GO:0008889">
    <property type="term" value="F:glycerophosphodiester phosphodiesterase activity"/>
    <property type="evidence" value="ECO:0007669"/>
    <property type="project" value="UniProtKB-EC"/>
</dbReference>
<keyword evidence="2" id="KW-0378">Hydrolase</keyword>
<dbReference type="CDD" id="cd08556">
    <property type="entry name" value="GDPD"/>
    <property type="match status" value="1"/>
</dbReference>
<dbReference type="EC" id="3.1.4.46" evidence="2"/>
<dbReference type="PANTHER" id="PTHR46211">
    <property type="entry name" value="GLYCEROPHOSPHORYL DIESTER PHOSPHODIESTERASE"/>
    <property type="match status" value="1"/>
</dbReference>
<gene>
    <name evidence="2" type="ORF">H4W80_002333</name>
</gene>
<dbReference type="PANTHER" id="PTHR46211:SF14">
    <property type="entry name" value="GLYCEROPHOSPHODIESTER PHOSPHODIESTERASE"/>
    <property type="match status" value="1"/>
</dbReference>
<dbReference type="RefSeq" id="WP_192785072.1">
    <property type="nucleotide sequence ID" value="NZ_JADBEK010000001.1"/>
</dbReference>
<name>A0ABR9LTT6_9ACTN</name>
<evidence type="ECO:0000313" key="2">
    <source>
        <dbReference type="EMBL" id="MBE1584075.1"/>
    </source>
</evidence>
<dbReference type="PROSITE" id="PS51704">
    <property type="entry name" value="GP_PDE"/>
    <property type="match status" value="1"/>
</dbReference>
<proteinExistence type="predicted"/>
<keyword evidence="3" id="KW-1185">Reference proteome</keyword>
<dbReference type="Proteomes" id="UP000633509">
    <property type="component" value="Unassembled WGS sequence"/>
</dbReference>